<protein>
    <submittedName>
        <fullName evidence="1">Uncharacterized protein</fullName>
    </submittedName>
</protein>
<accession>A0A432V192</accession>
<dbReference type="Proteomes" id="UP000281647">
    <property type="component" value="Unassembled WGS sequence"/>
</dbReference>
<proteinExistence type="predicted"/>
<dbReference type="EMBL" id="RKST01000027">
    <property type="protein sequence ID" value="RUM95921.1"/>
    <property type="molecule type" value="Genomic_DNA"/>
</dbReference>
<dbReference type="RefSeq" id="WP_128628273.1">
    <property type="nucleotide sequence ID" value="NZ_RKST01000027.1"/>
</dbReference>
<dbReference type="AlphaFoldDB" id="A0A432V192"/>
<keyword evidence="2" id="KW-1185">Reference proteome</keyword>
<evidence type="ECO:0000313" key="2">
    <source>
        <dbReference type="Proteomes" id="UP000281647"/>
    </source>
</evidence>
<reference evidence="1 2" key="1">
    <citation type="submission" date="2018-11" db="EMBL/GenBank/DDBJ databases">
        <title>Pseudaminobacter arsenicus sp. nov., an arsenic-resistant bacterium isolated from arsenic-rich aquifers.</title>
        <authorList>
            <person name="Mu Y."/>
        </authorList>
    </citation>
    <scope>NUCLEOTIDE SEQUENCE [LARGE SCALE GENOMIC DNA]</scope>
    <source>
        <strain evidence="1 2">CB3</strain>
    </source>
</reference>
<name>A0A432V192_9HYPH</name>
<sequence length="223" mass="24848">MRTLWRQRLLAALGDEIAGFARGLERREKGETFEFEVMMESLVAKGYLEIPAADAVERLENALDQAIGNYAALKWHRKTLDTDKDTSDHWMAQVKKMRSLIAEIEHDLAEEVRLLGPAVFASDGTPHLTAETIDLGKRFADRVEILAGIKKPMRKGDKTNHLANMFAAEIRTAWSAITSGQAVPANGGKDLRGVAYQMWVDYELPIGHADLDDTLKRAFIATA</sequence>
<evidence type="ECO:0000313" key="1">
    <source>
        <dbReference type="EMBL" id="RUM95921.1"/>
    </source>
</evidence>
<comment type="caution">
    <text evidence="1">The sequence shown here is derived from an EMBL/GenBank/DDBJ whole genome shotgun (WGS) entry which is preliminary data.</text>
</comment>
<gene>
    <name evidence="1" type="ORF">EET67_20590</name>
</gene>
<organism evidence="1 2">
    <name type="scientific">Borborobacter arsenicus</name>
    <dbReference type="NCBI Taxonomy" id="1851146"/>
    <lineage>
        <taxon>Bacteria</taxon>
        <taxon>Pseudomonadati</taxon>
        <taxon>Pseudomonadota</taxon>
        <taxon>Alphaproteobacteria</taxon>
        <taxon>Hyphomicrobiales</taxon>
        <taxon>Phyllobacteriaceae</taxon>
        <taxon>Borborobacter</taxon>
    </lineage>
</organism>